<dbReference type="GO" id="GO:0016787">
    <property type="term" value="F:hydrolase activity"/>
    <property type="evidence" value="ECO:0007669"/>
    <property type="project" value="UniProtKB-KW"/>
</dbReference>
<evidence type="ECO:0000256" key="1">
    <source>
        <dbReference type="ARBA" id="ARBA00001968"/>
    </source>
</evidence>
<dbReference type="PANTHER" id="PTHR22930:SF269">
    <property type="entry name" value="NUCLEASE HARBI1-LIKE PROTEIN"/>
    <property type="match status" value="1"/>
</dbReference>
<evidence type="ECO:0000256" key="3">
    <source>
        <dbReference type="ARBA" id="ARBA00006958"/>
    </source>
</evidence>
<accession>A0A9Q1HKW6</accession>
<dbReference type="InterPro" id="IPR027806">
    <property type="entry name" value="HARBI1_dom"/>
</dbReference>
<reference evidence="9" key="1">
    <citation type="submission" date="2021-10" db="EMBL/GenBank/DDBJ databases">
        <title>Tropical sea cucumber genome reveals ecological adaptation and Cuvierian tubules defense mechanism.</title>
        <authorList>
            <person name="Chen T."/>
        </authorList>
    </citation>
    <scope>NUCLEOTIDE SEQUENCE</scope>
    <source>
        <strain evidence="9">Nanhai2018</strain>
        <tissue evidence="9">Muscle</tissue>
    </source>
</reference>
<evidence type="ECO:0000256" key="5">
    <source>
        <dbReference type="ARBA" id="ARBA00022723"/>
    </source>
</evidence>
<dbReference type="GO" id="GO:0004518">
    <property type="term" value="F:nuclease activity"/>
    <property type="evidence" value="ECO:0007669"/>
    <property type="project" value="UniProtKB-KW"/>
</dbReference>
<evidence type="ECO:0000256" key="7">
    <source>
        <dbReference type="ARBA" id="ARBA00023242"/>
    </source>
</evidence>
<evidence type="ECO:0000313" key="10">
    <source>
        <dbReference type="Proteomes" id="UP001152320"/>
    </source>
</evidence>
<name>A0A9Q1HKW6_HOLLE</name>
<feature type="domain" description="DDE Tnp4" evidence="8">
    <location>
        <begin position="76"/>
        <end position="241"/>
    </location>
</feature>
<dbReference type="PANTHER" id="PTHR22930">
    <property type="match status" value="1"/>
</dbReference>
<evidence type="ECO:0000256" key="6">
    <source>
        <dbReference type="ARBA" id="ARBA00022801"/>
    </source>
</evidence>
<comment type="similarity">
    <text evidence="3">Belongs to the HARBI1 family.</text>
</comment>
<dbReference type="Pfam" id="PF13359">
    <property type="entry name" value="DDE_Tnp_4"/>
    <property type="match status" value="1"/>
</dbReference>
<dbReference type="GO" id="GO:0005634">
    <property type="term" value="C:nucleus"/>
    <property type="evidence" value="ECO:0007669"/>
    <property type="project" value="UniProtKB-SubCell"/>
</dbReference>
<dbReference type="EMBL" id="JAIZAY010000001">
    <property type="protein sequence ID" value="KAJ8048991.1"/>
    <property type="molecule type" value="Genomic_DNA"/>
</dbReference>
<dbReference type="AlphaFoldDB" id="A0A9Q1HKW6"/>
<protein>
    <submittedName>
        <fullName evidence="9">Protein ALP1-like</fullName>
    </submittedName>
</protein>
<evidence type="ECO:0000256" key="4">
    <source>
        <dbReference type="ARBA" id="ARBA00022722"/>
    </source>
</evidence>
<evidence type="ECO:0000259" key="8">
    <source>
        <dbReference type="Pfam" id="PF13359"/>
    </source>
</evidence>
<organism evidence="9 10">
    <name type="scientific">Holothuria leucospilota</name>
    <name type="common">Black long sea cucumber</name>
    <name type="synonym">Mertensiothuria leucospilota</name>
    <dbReference type="NCBI Taxonomy" id="206669"/>
    <lineage>
        <taxon>Eukaryota</taxon>
        <taxon>Metazoa</taxon>
        <taxon>Echinodermata</taxon>
        <taxon>Eleutherozoa</taxon>
        <taxon>Echinozoa</taxon>
        <taxon>Holothuroidea</taxon>
        <taxon>Aspidochirotacea</taxon>
        <taxon>Aspidochirotida</taxon>
        <taxon>Holothuriidae</taxon>
        <taxon>Holothuria</taxon>
    </lineage>
</organism>
<comment type="cofactor">
    <cofactor evidence="1">
        <name>a divalent metal cation</name>
        <dbReference type="ChEBI" id="CHEBI:60240"/>
    </cofactor>
</comment>
<keyword evidence="7" id="KW-0539">Nucleus</keyword>
<keyword evidence="5" id="KW-0479">Metal-binding</keyword>
<dbReference type="OrthoDB" id="2570778at2759"/>
<evidence type="ECO:0000313" key="9">
    <source>
        <dbReference type="EMBL" id="KAJ8048991.1"/>
    </source>
</evidence>
<proteinExistence type="inferred from homology"/>
<dbReference type="InterPro" id="IPR045249">
    <property type="entry name" value="HARBI1-like"/>
</dbReference>
<dbReference type="Proteomes" id="UP001152320">
    <property type="component" value="Chromosome 1"/>
</dbReference>
<comment type="caution">
    <text evidence="9">The sequence shown here is derived from an EMBL/GenBank/DDBJ whole genome shotgun (WGS) entry which is preliminary data.</text>
</comment>
<gene>
    <name evidence="9" type="ORF">HOLleu_01525</name>
</gene>
<dbReference type="GO" id="GO:0046872">
    <property type="term" value="F:metal ion binding"/>
    <property type="evidence" value="ECO:0007669"/>
    <property type="project" value="UniProtKB-KW"/>
</dbReference>
<keyword evidence="6" id="KW-0378">Hydrolase</keyword>
<keyword evidence="10" id="KW-1185">Reference proteome</keyword>
<keyword evidence="4" id="KW-0540">Nuclease</keyword>
<sequence>MCFVFRHLATGSSFASMSAPFHMSKNTIAQHVYETCDKLWTVLQPIEMPKPSEEDWKQKAKRFGDLWDYPFTIGPLDGKHIALVNPANSGSMYYNYKGFPSIVLMALSDADSCFTLVDCGQYGRVCDAGVFQNSVIFDLLERNQLNIPKAHFKINTSDEQILFMIVGDEAFPLKTYLMCPFAARTLNDDRRIYNYRHSRARRCVECAFGILAKKFEVFQRPMRFQPDKAVIVTNAATVLHNYVRRRDGHMEDRTSSVKYETFQNPGDGFNNLQPLHGTRFADDAVDLRDAITEFFCDPQVSVEWQHQHVLRNLLQRPKMSKNKYNITYLHWAAVFHFQACPMPAVVDPCFYNQHVLDPQQWHLSYFFYYCVLVAIHDNL</sequence>
<evidence type="ECO:0000256" key="2">
    <source>
        <dbReference type="ARBA" id="ARBA00004123"/>
    </source>
</evidence>
<comment type="subcellular location">
    <subcellularLocation>
        <location evidence="2">Nucleus</location>
    </subcellularLocation>
</comment>